<comment type="caution">
    <text evidence="7">The sequence shown here is derived from an EMBL/GenBank/DDBJ whole genome shotgun (WGS) entry which is preliminary data.</text>
</comment>
<evidence type="ECO:0000256" key="1">
    <source>
        <dbReference type="ARBA" id="ARBA00022723"/>
    </source>
</evidence>
<gene>
    <name evidence="7" type="ORF">WJX84_004333</name>
</gene>
<keyword evidence="3" id="KW-0862">Zinc</keyword>
<reference evidence="7 8" key="1">
    <citation type="journal article" date="2024" name="Nat. Commun.">
        <title>Phylogenomics reveals the evolutionary origins of lichenization in chlorophyte algae.</title>
        <authorList>
            <person name="Puginier C."/>
            <person name="Libourel C."/>
            <person name="Otte J."/>
            <person name="Skaloud P."/>
            <person name="Haon M."/>
            <person name="Grisel S."/>
            <person name="Petersen M."/>
            <person name="Berrin J.G."/>
            <person name="Delaux P.M."/>
            <person name="Dal Grande F."/>
            <person name="Keller J."/>
        </authorList>
    </citation>
    <scope>NUCLEOTIDE SEQUENCE [LARGE SCALE GENOMIC DNA]</scope>
    <source>
        <strain evidence="7 8">SAG 2523</strain>
    </source>
</reference>
<keyword evidence="5" id="KW-0539">Nucleus</keyword>
<dbReference type="Proteomes" id="UP001485043">
    <property type="component" value="Unassembled WGS sequence"/>
</dbReference>
<evidence type="ECO:0000256" key="6">
    <source>
        <dbReference type="SAM" id="MobiDB-lite"/>
    </source>
</evidence>
<protein>
    <recommendedName>
        <fullName evidence="9">SANT domain-containing protein</fullName>
    </recommendedName>
</protein>
<sequence length="521" mass="56769">MILGRPRGRPRKRPLSGRAASSSQSDASASDAQGPARSASRGLALCSGLTYLQPVTSHAIATAPIQAAPFCPGGRHAGYSCPPEHPVAHWNPADVVHWLRTTAAALTRPDSAWQGSPAPACSASAAEEWQHQEVLLRIRIATHEEQQEIEFALGEEPGGVRRSARSRAAPDVYKPLPDLGRGLQGLRALQRLDDEPREPGTCGPAGQPAPIHTHPLPQELHSAFGIGSMGFADAEDWTAEEQALFEEGLRENERDFQETVKTILVTKCVARQVGYYYNVWKTLSTDRARLWYYNLNEEKEDEKLEEMRLEGRRNAEAARRHQQLEVLLRRKRLGEGMRWLRQAATGPKQDQPVMAPAKDRIKAAKVAWANDNVWQMLGLPPQPALAGLTCQSFSIKSLAAVGGIPMTQVQDIMQARGIRLPVFHQAAPGPGSVPAKQPPKAKSQGVGLLAQVRTAAHSDRIQQPSCPSQPLPTAGGNSFQGVAQGSGSLLPVIRDRGKRASQRWSDPTSQWRGSSSSEHHD</sequence>
<dbReference type="AlphaFoldDB" id="A0AAW1T101"/>
<feature type="compositionally biased region" description="Polar residues" evidence="6">
    <location>
        <begin position="502"/>
        <end position="521"/>
    </location>
</feature>
<keyword evidence="1" id="KW-0479">Metal-binding</keyword>
<feature type="region of interest" description="Disordered" evidence="6">
    <location>
        <begin position="426"/>
        <end position="521"/>
    </location>
</feature>
<evidence type="ECO:0000256" key="2">
    <source>
        <dbReference type="ARBA" id="ARBA00022771"/>
    </source>
</evidence>
<dbReference type="GO" id="GO:0003677">
    <property type="term" value="F:DNA binding"/>
    <property type="evidence" value="ECO:0007669"/>
    <property type="project" value="UniProtKB-KW"/>
</dbReference>
<keyword evidence="4" id="KW-0238">DNA-binding</keyword>
<accession>A0AAW1T101</accession>
<keyword evidence="2" id="KW-0863">Zinc-finger</keyword>
<dbReference type="GO" id="GO:0008270">
    <property type="term" value="F:zinc ion binding"/>
    <property type="evidence" value="ECO:0007669"/>
    <property type="project" value="UniProtKB-KW"/>
</dbReference>
<dbReference type="GO" id="GO:0005634">
    <property type="term" value="C:nucleus"/>
    <property type="evidence" value="ECO:0007669"/>
    <property type="project" value="UniProtKB-ARBA"/>
</dbReference>
<evidence type="ECO:0000313" key="7">
    <source>
        <dbReference type="EMBL" id="KAK9862295.1"/>
    </source>
</evidence>
<feature type="compositionally biased region" description="Basic residues" evidence="6">
    <location>
        <begin position="1"/>
        <end position="15"/>
    </location>
</feature>
<dbReference type="FunFam" id="1.10.10.60:FF:000012">
    <property type="entry name" value="Metastasis-associated 1 family, member 3"/>
    <property type="match status" value="1"/>
</dbReference>
<feature type="compositionally biased region" description="Low complexity" evidence="6">
    <location>
        <begin position="16"/>
        <end position="33"/>
    </location>
</feature>
<evidence type="ECO:0000256" key="5">
    <source>
        <dbReference type="ARBA" id="ARBA00023242"/>
    </source>
</evidence>
<organism evidence="7 8">
    <name type="scientific">Apatococcus fuscideae</name>
    <dbReference type="NCBI Taxonomy" id="2026836"/>
    <lineage>
        <taxon>Eukaryota</taxon>
        <taxon>Viridiplantae</taxon>
        <taxon>Chlorophyta</taxon>
        <taxon>core chlorophytes</taxon>
        <taxon>Trebouxiophyceae</taxon>
        <taxon>Chlorellales</taxon>
        <taxon>Chlorellaceae</taxon>
        <taxon>Apatococcus</taxon>
    </lineage>
</organism>
<feature type="compositionally biased region" description="Polar residues" evidence="6">
    <location>
        <begin position="475"/>
        <end position="487"/>
    </location>
</feature>
<feature type="region of interest" description="Disordered" evidence="6">
    <location>
        <begin position="1"/>
        <end position="36"/>
    </location>
</feature>
<keyword evidence="8" id="KW-1185">Reference proteome</keyword>
<name>A0AAW1T101_9CHLO</name>
<proteinExistence type="predicted"/>
<dbReference type="Gene3D" id="1.10.10.60">
    <property type="entry name" value="Homeodomain-like"/>
    <property type="match status" value="1"/>
</dbReference>
<evidence type="ECO:0000256" key="3">
    <source>
        <dbReference type="ARBA" id="ARBA00022833"/>
    </source>
</evidence>
<dbReference type="EMBL" id="JALJOV010000627">
    <property type="protein sequence ID" value="KAK9862295.1"/>
    <property type="molecule type" value="Genomic_DNA"/>
</dbReference>
<evidence type="ECO:0000313" key="8">
    <source>
        <dbReference type="Proteomes" id="UP001485043"/>
    </source>
</evidence>
<evidence type="ECO:0008006" key="9">
    <source>
        <dbReference type="Google" id="ProtNLM"/>
    </source>
</evidence>
<evidence type="ECO:0000256" key="4">
    <source>
        <dbReference type="ARBA" id="ARBA00023125"/>
    </source>
</evidence>